<gene>
    <name evidence="2" type="ORF">EJ903_13295</name>
</gene>
<dbReference type="PANTHER" id="PTHR34610">
    <property type="entry name" value="SSL7007 PROTEIN"/>
    <property type="match status" value="1"/>
</dbReference>
<protein>
    <submittedName>
        <fullName evidence="2">Putative toxin-antitoxin system toxin component, PIN family</fullName>
    </submittedName>
</protein>
<dbReference type="InterPro" id="IPR002716">
    <property type="entry name" value="PIN_dom"/>
</dbReference>
<feature type="domain" description="PIN" evidence="1">
    <location>
        <begin position="27"/>
        <end position="145"/>
    </location>
</feature>
<dbReference type="InterPro" id="IPR002850">
    <property type="entry name" value="PIN_toxin-like"/>
</dbReference>
<reference evidence="2 3" key="1">
    <citation type="submission" date="2018-12" db="EMBL/GenBank/DDBJ databases">
        <authorList>
            <person name="Yang Y."/>
        </authorList>
    </citation>
    <scope>NUCLEOTIDE SEQUENCE [LARGE SCALE GENOMIC DNA]</scope>
    <source>
        <strain evidence="2 3">L-25-5w-1</strain>
    </source>
</reference>
<organism evidence="2 3">
    <name type="scientific">Azospirillum griseum</name>
    <dbReference type="NCBI Taxonomy" id="2496639"/>
    <lineage>
        <taxon>Bacteria</taxon>
        <taxon>Pseudomonadati</taxon>
        <taxon>Pseudomonadota</taxon>
        <taxon>Alphaproteobacteria</taxon>
        <taxon>Rhodospirillales</taxon>
        <taxon>Azospirillaceae</taxon>
        <taxon>Azospirillum</taxon>
    </lineage>
</organism>
<sequence length="169" mass="19197">MCDDKKSTEPAGSVRIRAPSIDCPPIRAVLDTNILVSYALMTGRPPRHNQRQHDALRRCVEWVRRDHGLLGSEDTLAELRSTLLRPDFERYQRKAARVRFCEAIESETTRVAQPPDVRLCRDPNDDMFLAVALAGDADWLVTVDQQLLSVGRVGRTVILRPERLLERLG</sequence>
<dbReference type="InterPro" id="IPR029060">
    <property type="entry name" value="PIN-like_dom_sf"/>
</dbReference>
<keyword evidence="3" id="KW-1185">Reference proteome</keyword>
<evidence type="ECO:0000259" key="1">
    <source>
        <dbReference type="Pfam" id="PF13470"/>
    </source>
</evidence>
<dbReference type="SUPFAM" id="SSF88723">
    <property type="entry name" value="PIN domain-like"/>
    <property type="match status" value="1"/>
</dbReference>
<evidence type="ECO:0000313" key="3">
    <source>
        <dbReference type="Proteomes" id="UP000277007"/>
    </source>
</evidence>
<dbReference type="Pfam" id="PF13470">
    <property type="entry name" value="PIN_3"/>
    <property type="match status" value="1"/>
</dbReference>
<dbReference type="NCBIfam" id="TIGR00305">
    <property type="entry name" value="putative toxin-antitoxin system toxin component, PIN family"/>
    <property type="match status" value="1"/>
</dbReference>
<dbReference type="PANTHER" id="PTHR34610:SF4">
    <property type="entry name" value="SLL8027 PROTEIN"/>
    <property type="match status" value="1"/>
</dbReference>
<comment type="caution">
    <text evidence="2">The sequence shown here is derived from an EMBL/GenBank/DDBJ whole genome shotgun (WGS) entry which is preliminary data.</text>
</comment>
<accession>A0A3S0K4E1</accession>
<dbReference type="Proteomes" id="UP000277007">
    <property type="component" value="Unassembled WGS sequence"/>
</dbReference>
<dbReference type="OrthoDB" id="5243920at2"/>
<proteinExistence type="predicted"/>
<dbReference type="EMBL" id="RXMA01000011">
    <property type="protein sequence ID" value="RTR19466.1"/>
    <property type="molecule type" value="Genomic_DNA"/>
</dbReference>
<evidence type="ECO:0000313" key="2">
    <source>
        <dbReference type="EMBL" id="RTR19466.1"/>
    </source>
</evidence>
<name>A0A3S0K4E1_9PROT</name>
<dbReference type="AlphaFoldDB" id="A0A3S0K4E1"/>